<dbReference type="Gene3D" id="3.40.50.300">
    <property type="entry name" value="P-loop containing nucleotide triphosphate hydrolases"/>
    <property type="match status" value="1"/>
</dbReference>
<dbReference type="Pfam" id="PF13614">
    <property type="entry name" value="AAA_31"/>
    <property type="match status" value="2"/>
</dbReference>
<name>A0AB38X9G4_LEVBR</name>
<dbReference type="RefSeq" id="WP_047021457.1">
    <property type="nucleotide sequence ID" value="NZ_CABMJF010000022.1"/>
</dbReference>
<gene>
    <name evidence="2" type="ORF">ORR04_13410</name>
</gene>
<dbReference type="InterPro" id="IPR025669">
    <property type="entry name" value="AAA_dom"/>
</dbReference>
<sequence>MAKKIGIVQHKGGVGKTTTAVNLAGAIHIKEPNSKVLVYEQDGQGNAARSFGKNPSDYENTAYDVIMDKQIRPEDVVNNVYPGIDIIPANKDMNFVEFDMLTDFFEKQTDQFFSFIQKYRNDPTALTSLSKNEFSKLMEKDSTNIGNYYFNMLSNKMEVIDKKYDYIIFDTPPEMKAITSSVLSVVDSTIIPFEPDAYTVDGLINILSRIKAIQNEYNPKLKIAGVLAEKVRKNVKIHSDVELAVAKYCMSNHITYLQSEIPNSIRFASATGYKGLPATLIEQNDKFVKSYFSLYTELKENGTL</sequence>
<dbReference type="Proteomes" id="UP001164768">
    <property type="component" value="Plasmid pBRV479"/>
</dbReference>
<dbReference type="PANTHER" id="PTHR13696">
    <property type="entry name" value="P-LOOP CONTAINING NUCLEOSIDE TRIPHOSPHATE HYDROLASE"/>
    <property type="match status" value="1"/>
</dbReference>
<dbReference type="SUPFAM" id="SSF52540">
    <property type="entry name" value="P-loop containing nucleoside triphosphate hydrolases"/>
    <property type="match status" value="1"/>
</dbReference>
<accession>A0AB38X9G4</accession>
<proteinExistence type="predicted"/>
<geneLocation type="plasmid" evidence="2 3">
    <name>pBRV479</name>
</geneLocation>
<dbReference type="AlphaFoldDB" id="A0AB38X9G4"/>
<dbReference type="CDD" id="cd02042">
    <property type="entry name" value="ParAB_family"/>
    <property type="match status" value="1"/>
</dbReference>
<feature type="domain" description="AAA" evidence="1">
    <location>
        <begin position="150"/>
        <end position="223"/>
    </location>
</feature>
<feature type="domain" description="AAA" evidence="1">
    <location>
        <begin position="3"/>
        <end position="104"/>
    </location>
</feature>
<dbReference type="InterPro" id="IPR027417">
    <property type="entry name" value="P-loop_NTPase"/>
</dbReference>
<evidence type="ECO:0000259" key="1">
    <source>
        <dbReference type="Pfam" id="PF13614"/>
    </source>
</evidence>
<organism evidence="2 3">
    <name type="scientific">Levilactobacillus brevis</name>
    <name type="common">Lactobacillus brevis</name>
    <dbReference type="NCBI Taxonomy" id="1580"/>
    <lineage>
        <taxon>Bacteria</taxon>
        <taxon>Bacillati</taxon>
        <taxon>Bacillota</taxon>
        <taxon>Bacilli</taxon>
        <taxon>Lactobacillales</taxon>
        <taxon>Lactobacillaceae</taxon>
        <taxon>Levilactobacillus</taxon>
    </lineage>
</organism>
<reference evidence="2" key="1">
    <citation type="submission" date="2022-11" db="EMBL/GenBank/DDBJ databases">
        <title>Whole genome sequence of Levilactobacillus brevis SMB091.</title>
        <authorList>
            <person name="Kim J.-M."/>
            <person name="Kim O.-C."/>
            <person name="Choi Y.H."/>
            <person name="Han N.S."/>
            <person name="Hurh B."/>
        </authorList>
    </citation>
    <scope>NUCLEOTIDE SEQUENCE</scope>
    <source>
        <strain evidence="2">SMB091</strain>
        <plasmid evidence="2">pBRV479</plasmid>
    </source>
</reference>
<keyword evidence="2" id="KW-0614">Plasmid</keyword>
<evidence type="ECO:0000313" key="2">
    <source>
        <dbReference type="EMBL" id="WAD03126.1"/>
    </source>
</evidence>
<dbReference type="EMBL" id="CP113122">
    <property type="protein sequence ID" value="WAD03126.1"/>
    <property type="molecule type" value="Genomic_DNA"/>
</dbReference>
<evidence type="ECO:0000313" key="3">
    <source>
        <dbReference type="Proteomes" id="UP001164768"/>
    </source>
</evidence>
<protein>
    <submittedName>
        <fullName evidence="2">ParA family protein</fullName>
    </submittedName>
</protein>
<dbReference type="InterPro" id="IPR050678">
    <property type="entry name" value="DNA_Partitioning_ATPase"/>
</dbReference>
<dbReference type="PANTHER" id="PTHR13696:SF52">
    <property type="entry name" value="PARA FAMILY PROTEIN CT_582"/>
    <property type="match status" value="1"/>
</dbReference>